<accession>A0A9P5PJA7</accession>
<proteinExistence type="predicted"/>
<sequence length="170" mass="19401">MEWNLLSCNCRGKYQPREWRYCQLCGGGYYKEIHQSIWGESAESKGEDMSLDCFPQVLPPTSKKGVRSFPSKSFVGRPGFPKPNGIHMRERVDPFRERWMGARTSQGKERKERKGMVPGNVNVPSSIRTVVPPNGMKNPRSTSSTTPDRRPVTSQSKAFPTNLYLFLRET</sequence>
<keyword evidence="3" id="KW-1185">Reference proteome</keyword>
<name>A0A9P5PJA7_9AGAR</name>
<comment type="caution">
    <text evidence="2">The sequence shown here is derived from an EMBL/GenBank/DDBJ whole genome shotgun (WGS) entry which is preliminary data.</text>
</comment>
<gene>
    <name evidence="2" type="ORF">BDP27DRAFT_1367834</name>
</gene>
<protein>
    <submittedName>
        <fullName evidence="2">Uncharacterized protein</fullName>
    </submittedName>
</protein>
<evidence type="ECO:0000256" key="1">
    <source>
        <dbReference type="SAM" id="MobiDB-lite"/>
    </source>
</evidence>
<dbReference type="EMBL" id="JADNRY010000141">
    <property type="protein sequence ID" value="KAF9063657.1"/>
    <property type="molecule type" value="Genomic_DNA"/>
</dbReference>
<dbReference type="Proteomes" id="UP000772434">
    <property type="component" value="Unassembled WGS sequence"/>
</dbReference>
<evidence type="ECO:0000313" key="3">
    <source>
        <dbReference type="Proteomes" id="UP000772434"/>
    </source>
</evidence>
<feature type="compositionally biased region" description="Polar residues" evidence="1">
    <location>
        <begin position="139"/>
        <end position="158"/>
    </location>
</feature>
<dbReference type="AlphaFoldDB" id="A0A9P5PJA7"/>
<reference evidence="2" key="1">
    <citation type="submission" date="2020-11" db="EMBL/GenBank/DDBJ databases">
        <authorList>
            <consortium name="DOE Joint Genome Institute"/>
            <person name="Ahrendt S."/>
            <person name="Riley R."/>
            <person name="Andreopoulos W."/>
            <person name="Labutti K."/>
            <person name="Pangilinan J."/>
            <person name="Ruiz-Duenas F.J."/>
            <person name="Barrasa J.M."/>
            <person name="Sanchez-Garcia M."/>
            <person name="Camarero S."/>
            <person name="Miyauchi S."/>
            <person name="Serrano A."/>
            <person name="Linde D."/>
            <person name="Babiker R."/>
            <person name="Drula E."/>
            <person name="Ayuso-Fernandez I."/>
            <person name="Pacheco R."/>
            <person name="Padilla G."/>
            <person name="Ferreira P."/>
            <person name="Barriuso J."/>
            <person name="Kellner H."/>
            <person name="Castanera R."/>
            <person name="Alfaro M."/>
            <person name="Ramirez L."/>
            <person name="Pisabarro A.G."/>
            <person name="Kuo A."/>
            <person name="Tritt A."/>
            <person name="Lipzen A."/>
            <person name="He G."/>
            <person name="Yan M."/>
            <person name="Ng V."/>
            <person name="Cullen D."/>
            <person name="Martin F."/>
            <person name="Rosso M.-N."/>
            <person name="Henrissat B."/>
            <person name="Hibbett D."/>
            <person name="Martinez A.T."/>
            <person name="Grigoriev I.V."/>
        </authorList>
    </citation>
    <scope>NUCLEOTIDE SEQUENCE</scope>
    <source>
        <strain evidence="2">AH 40177</strain>
    </source>
</reference>
<feature type="region of interest" description="Disordered" evidence="1">
    <location>
        <begin position="62"/>
        <end position="158"/>
    </location>
</feature>
<organism evidence="2 3">
    <name type="scientific">Rhodocollybia butyracea</name>
    <dbReference type="NCBI Taxonomy" id="206335"/>
    <lineage>
        <taxon>Eukaryota</taxon>
        <taxon>Fungi</taxon>
        <taxon>Dikarya</taxon>
        <taxon>Basidiomycota</taxon>
        <taxon>Agaricomycotina</taxon>
        <taxon>Agaricomycetes</taxon>
        <taxon>Agaricomycetidae</taxon>
        <taxon>Agaricales</taxon>
        <taxon>Marasmiineae</taxon>
        <taxon>Omphalotaceae</taxon>
        <taxon>Rhodocollybia</taxon>
    </lineage>
</organism>
<feature type="compositionally biased region" description="Basic and acidic residues" evidence="1">
    <location>
        <begin position="87"/>
        <end position="115"/>
    </location>
</feature>
<evidence type="ECO:0000313" key="2">
    <source>
        <dbReference type="EMBL" id="KAF9063657.1"/>
    </source>
</evidence>